<dbReference type="Proteomes" id="UP000504638">
    <property type="component" value="Unplaced"/>
</dbReference>
<evidence type="ECO:0000313" key="3">
    <source>
        <dbReference type="RefSeq" id="XP_033533152.1"/>
    </source>
</evidence>
<name>A0A6G1G0R5_9PEZI</name>
<reference evidence="3" key="3">
    <citation type="submission" date="2025-04" db="UniProtKB">
        <authorList>
            <consortium name="RefSeq"/>
        </authorList>
    </citation>
    <scope>IDENTIFICATION</scope>
    <source>
        <strain evidence="3">CBS 781.70</strain>
    </source>
</reference>
<dbReference type="EMBL" id="ML975161">
    <property type="protein sequence ID" value="KAF1811521.1"/>
    <property type="molecule type" value="Genomic_DNA"/>
</dbReference>
<dbReference type="GeneID" id="54423662"/>
<protein>
    <recommendedName>
        <fullName evidence="4">Glyoxalase-like domain-containing protein</fullName>
    </recommendedName>
</protein>
<reference evidence="1 3" key="1">
    <citation type="submission" date="2020-01" db="EMBL/GenBank/DDBJ databases">
        <authorList>
            <consortium name="DOE Joint Genome Institute"/>
            <person name="Haridas S."/>
            <person name="Albert R."/>
            <person name="Binder M."/>
            <person name="Bloem J."/>
            <person name="Labutti K."/>
            <person name="Salamov A."/>
            <person name="Andreopoulos B."/>
            <person name="Baker S.E."/>
            <person name="Barry K."/>
            <person name="Bills G."/>
            <person name="Bluhm B.H."/>
            <person name="Cannon C."/>
            <person name="Castanera R."/>
            <person name="Culley D.E."/>
            <person name="Daum C."/>
            <person name="Ezra D."/>
            <person name="Gonzalez J.B."/>
            <person name="Henrissat B."/>
            <person name="Kuo A."/>
            <person name="Liang C."/>
            <person name="Lipzen A."/>
            <person name="Lutzoni F."/>
            <person name="Magnuson J."/>
            <person name="Mondo S."/>
            <person name="Nolan M."/>
            <person name="Ohm R."/>
            <person name="Pangilinan J."/>
            <person name="Park H.-J."/>
            <person name="Ramirez L."/>
            <person name="Alfaro M."/>
            <person name="Sun H."/>
            <person name="Tritt A."/>
            <person name="Yoshinaga Y."/>
            <person name="Zwiers L.-H."/>
            <person name="Turgeon B.G."/>
            <person name="Goodwin S.B."/>
            <person name="Spatafora J.W."/>
            <person name="Crous P.W."/>
            <person name="Grigoriev I.V."/>
        </authorList>
    </citation>
    <scope>NUCLEOTIDE SEQUENCE</scope>
    <source>
        <strain evidence="1 3">CBS 781.70</strain>
    </source>
</reference>
<dbReference type="Gene3D" id="3.10.180.10">
    <property type="entry name" value="2,3-Dihydroxybiphenyl 1,2-Dioxygenase, domain 1"/>
    <property type="match status" value="1"/>
</dbReference>
<reference evidence="3" key="2">
    <citation type="submission" date="2020-04" db="EMBL/GenBank/DDBJ databases">
        <authorList>
            <consortium name="NCBI Genome Project"/>
        </authorList>
    </citation>
    <scope>NUCLEOTIDE SEQUENCE</scope>
    <source>
        <strain evidence="3">CBS 781.70</strain>
    </source>
</reference>
<dbReference type="InterPro" id="IPR029068">
    <property type="entry name" value="Glyas_Bleomycin-R_OHBP_Dase"/>
</dbReference>
<sequence>MAGPASTSKVAPTRLRQVALVAKNLDETRRLMTKIFGVDVIYEDPLVAKWGLKNFLLPLGGEIIEVCSPFQPGTTAGRLINKRGGDGGYMIIMQTGDASARRNYIESNKLGRVIWTHDSDHSVAVQYHPKGVKGGVIPELDSHTPTKEHPNPVTERFSPWHALGPIKNYPQHLEAMKNASALKLVGVVCRLEAGDVDAEAASRQWEELFGVGRVRDLVGFTNARLGFVRGLPGQQEGIHSITVGVEGKERMEKILAAAREEGLCGDGYFTMCGIRWYLTDTGSPKKV</sequence>
<evidence type="ECO:0000313" key="2">
    <source>
        <dbReference type="Proteomes" id="UP000504638"/>
    </source>
</evidence>
<gene>
    <name evidence="1 3" type="ORF">P152DRAFT_58665</name>
</gene>
<evidence type="ECO:0000313" key="1">
    <source>
        <dbReference type="EMBL" id="KAF1811521.1"/>
    </source>
</evidence>
<evidence type="ECO:0008006" key="4">
    <source>
        <dbReference type="Google" id="ProtNLM"/>
    </source>
</evidence>
<dbReference type="RefSeq" id="XP_033533152.1">
    <property type="nucleotide sequence ID" value="XM_033683092.1"/>
</dbReference>
<proteinExistence type="predicted"/>
<accession>A0A6G1G0R5</accession>
<dbReference type="AlphaFoldDB" id="A0A6G1G0R5"/>
<dbReference type="SUPFAM" id="SSF54593">
    <property type="entry name" value="Glyoxalase/Bleomycin resistance protein/Dihydroxybiphenyl dioxygenase"/>
    <property type="match status" value="1"/>
</dbReference>
<dbReference type="OrthoDB" id="4179687at2759"/>
<keyword evidence="2" id="KW-1185">Reference proteome</keyword>
<organism evidence="1">
    <name type="scientific">Eremomyces bilateralis CBS 781.70</name>
    <dbReference type="NCBI Taxonomy" id="1392243"/>
    <lineage>
        <taxon>Eukaryota</taxon>
        <taxon>Fungi</taxon>
        <taxon>Dikarya</taxon>
        <taxon>Ascomycota</taxon>
        <taxon>Pezizomycotina</taxon>
        <taxon>Dothideomycetes</taxon>
        <taxon>Dothideomycetes incertae sedis</taxon>
        <taxon>Eremomycetales</taxon>
        <taxon>Eremomycetaceae</taxon>
        <taxon>Eremomyces</taxon>
    </lineage>
</organism>